<proteinExistence type="predicted"/>
<reference evidence="1 2" key="1">
    <citation type="submission" date="2018-08" db="EMBL/GenBank/DDBJ databases">
        <title>Thalassotalea euphylliae genome.</title>
        <authorList>
            <person name="Summers S."/>
            <person name="Rice S.A."/>
            <person name="Freckelton M.L."/>
            <person name="Nedved B.T."/>
            <person name="Hadfield M.G."/>
        </authorList>
    </citation>
    <scope>NUCLEOTIDE SEQUENCE [LARGE SCALE GENOMIC DNA]</scope>
    <source>
        <strain evidence="1 2">H1</strain>
    </source>
</reference>
<dbReference type="EMBL" id="QUOU01000001">
    <property type="protein sequence ID" value="REL29039.1"/>
    <property type="molecule type" value="Genomic_DNA"/>
</dbReference>
<organism evidence="1 2">
    <name type="scientific">Thalassotalea euphylliae</name>
    <dbReference type="NCBI Taxonomy" id="1655234"/>
    <lineage>
        <taxon>Bacteria</taxon>
        <taxon>Pseudomonadati</taxon>
        <taxon>Pseudomonadota</taxon>
        <taxon>Gammaproteobacteria</taxon>
        <taxon>Alteromonadales</taxon>
        <taxon>Colwelliaceae</taxon>
        <taxon>Thalassotalea</taxon>
    </lineage>
</organism>
<protein>
    <submittedName>
        <fullName evidence="1">DUF1289 domain-containing protein</fullName>
    </submittedName>
</protein>
<evidence type="ECO:0000313" key="2">
    <source>
        <dbReference type="Proteomes" id="UP000256478"/>
    </source>
</evidence>
<comment type="caution">
    <text evidence="1">The sequence shown here is derived from an EMBL/GenBank/DDBJ whole genome shotgun (WGS) entry which is preliminary data.</text>
</comment>
<dbReference type="AlphaFoldDB" id="A0A3E0TX57"/>
<gene>
    <name evidence="1" type="ORF">DXX93_19500</name>
</gene>
<dbReference type="OrthoDB" id="9811423at2"/>
<accession>A0A3E0TX57</accession>
<dbReference type="Proteomes" id="UP000256478">
    <property type="component" value="Unassembled WGS sequence"/>
</dbReference>
<dbReference type="Pfam" id="PF06945">
    <property type="entry name" value="DUF1289"/>
    <property type="match status" value="1"/>
</dbReference>
<name>A0A3E0TX57_9GAMM</name>
<evidence type="ECO:0000313" key="1">
    <source>
        <dbReference type="EMBL" id="REL29039.1"/>
    </source>
</evidence>
<dbReference type="InterPro" id="IPR010710">
    <property type="entry name" value="DUF1289"/>
</dbReference>
<sequence>MISPCVRNCCLNRADYCLGCKRHIDEIVGWRALSEALGNYDAAYSARYW</sequence>